<proteinExistence type="predicted"/>
<dbReference type="PROSITE" id="PS51257">
    <property type="entry name" value="PROKAR_LIPOPROTEIN"/>
    <property type="match status" value="1"/>
</dbReference>
<evidence type="ECO:0000313" key="2">
    <source>
        <dbReference type="Proteomes" id="UP000195305"/>
    </source>
</evidence>
<dbReference type="EMBL" id="NFLJ01000078">
    <property type="protein sequence ID" value="OUQ29652.1"/>
    <property type="molecule type" value="Genomic_DNA"/>
</dbReference>
<evidence type="ECO:0008006" key="3">
    <source>
        <dbReference type="Google" id="ProtNLM"/>
    </source>
</evidence>
<comment type="caution">
    <text evidence="1">The sequence shown here is derived from an EMBL/GenBank/DDBJ whole genome shotgun (WGS) entry which is preliminary data.</text>
</comment>
<reference evidence="1 2" key="1">
    <citation type="journal article" date="2018" name="BMC Genomics">
        <title>Whole genome sequencing and function prediction of 133 gut anaerobes isolated from chicken caecum in pure cultures.</title>
        <authorList>
            <person name="Medvecky M."/>
            <person name="Cejkova D."/>
            <person name="Polansky O."/>
            <person name="Karasova D."/>
            <person name="Kubasova T."/>
            <person name="Cizek A."/>
            <person name="Rychlik I."/>
        </authorList>
    </citation>
    <scope>NUCLEOTIDE SEQUENCE [LARGE SCALE GENOMIC DNA]</scope>
    <source>
        <strain evidence="1 2">An13</strain>
    </source>
</reference>
<name>A0A1Y4SL25_9FIRM</name>
<dbReference type="NCBIfam" id="TIGR04223">
    <property type="entry name" value="quorum_AgrD"/>
    <property type="match status" value="1"/>
</dbReference>
<dbReference type="InterPro" id="IPR009229">
    <property type="entry name" value="AgrD"/>
</dbReference>
<dbReference type="Proteomes" id="UP000195305">
    <property type="component" value="Unassembled WGS sequence"/>
</dbReference>
<keyword evidence="2" id="KW-1185">Reference proteome</keyword>
<dbReference type="AlphaFoldDB" id="A0A1Y4SL25"/>
<dbReference type="OrthoDB" id="3035914at2"/>
<sequence>MDIKKIICVLLDKLARISCNSYSFIGCYEPEKPKDLK</sequence>
<accession>A0A1Y4SL25</accession>
<protein>
    <recommendedName>
        <fullName evidence="3">Cyclic lactone autoinducer peptide</fullName>
    </recommendedName>
</protein>
<organism evidence="1 2">
    <name type="scientific">Massilimicrobiota timonensis</name>
    <dbReference type="NCBI Taxonomy" id="1776392"/>
    <lineage>
        <taxon>Bacteria</taxon>
        <taxon>Bacillati</taxon>
        <taxon>Bacillota</taxon>
        <taxon>Erysipelotrichia</taxon>
        <taxon>Erysipelotrichales</taxon>
        <taxon>Erysipelotrichaceae</taxon>
        <taxon>Massilimicrobiota</taxon>
    </lineage>
</organism>
<evidence type="ECO:0000313" key="1">
    <source>
        <dbReference type="EMBL" id="OUQ29652.1"/>
    </source>
</evidence>
<gene>
    <name evidence="1" type="ORF">B5E75_14080</name>
</gene>
<dbReference type="RefSeq" id="WP_087360559.1">
    <property type="nucleotide sequence ID" value="NZ_NFLJ01000078.1"/>
</dbReference>